<reference evidence="2 3" key="1">
    <citation type="journal article" date="2023" name="Hortic Res">
        <title>Pangenome of water caltrop reveals structural variations and asymmetric subgenome divergence after allopolyploidization.</title>
        <authorList>
            <person name="Zhang X."/>
            <person name="Chen Y."/>
            <person name="Wang L."/>
            <person name="Yuan Y."/>
            <person name="Fang M."/>
            <person name="Shi L."/>
            <person name="Lu R."/>
            <person name="Comes H.P."/>
            <person name="Ma Y."/>
            <person name="Chen Y."/>
            <person name="Huang G."/>
            <person name="Zhou Y."/>
            <person name="Zheng Z."/>
            <person name="Qiu Y."/>
        </authorList>
    </citation>
    <scope>NUCLEOTIDE SEQUENCE [LARGE SCALE GENOMIC DNA]</scope>
    <source>
        <tissue evidence="2">Roots</tissue>
    </source>
</reference>
<accession>A0AAN7JFC2</accession>
<evidence type="ECO:0000313" key="3">
    <source>
        <dbReference type="Proteomes" id="UP001345219"/>
    </source>
</evidence>
<dbReference type="AlphaFoldDB" id="A0AAN7JFC2"/>
<name>A0AAN7JFC2_9MYRT</name>
<comment type="caution">
    <text evidence="2">The sequence shown here is derived from an EMBL/GenBank/DDBJ whole genome shotgun (WGS) entry which is preliminary data.</text>
</comment>
<evidence type="ECO:0000256" key="1">
    <source>
        <dbReference type="SAM" id="MobiDB-lite"/>
    </source>
</evidence>
<dbReference type="EMBL" id="JAXIOK010000024">
    <property type="protein sequence ID" value="KAK4740692.1"/>
    <property type="molecule type" value="Genomic_DNA"/>
</dbReference>
<keyword evidence="3" id="KW-1185">Reference proteome</keyword>
<protein>
    <submittedName>
        <fullName evidence="2">Uncharacterized protein</fullName>
    </submittedName>
</protein>
<organism evidence="2 3">
    <name type="scientific">Trapa incisa</name>
    <dbReference type="NCBI Taxonomy" id="236973"/>
    <lineage>
        <taxon>Eukaryota</taxon>
        <taxon>Viridiplantae</taxon>
        <taxon>Streptophyta</taxon>
        <taxon>Embryophyta</taxon>
        <taxon>Tracheophyta</taxon>
        <taxon>Spermatophyta</taxon>
        <taxon>Magnoliopsida</taxon>
        <taxon>eudicotyledons</taxon>
        <taxon>Gunneridae</taxon>
        <taxon>Pentapetalae</taxon>
        <taxon>rosids</taxon>
        <taxon>malvids</taxon>
        <taxon>Myrtales</taxon>
        <taxon>Lythraceae</taxon>
        <taxon>Trapa</taxon>
    </lineage>
</organism>
<proteinExistence type="predicted"/>
<evidence type="ECO:0000313" key="2">
    <source>
        <dbReference type="EMBL" id="KAK4740692.1"/>
    </source>
</evidence>
<feature type="region of interest" description="Disordered" evidence="1">
    <location>
        <begin position="13"/>
        <end position="54"/>
    </location>
</feature>
<sequence length="66" mass="7272">MAWPWMALPLPASPASAHSFNRKGKVRQSGAMPSKSICLYNPRDRKRQSSPSPVSCFDAKALIKTL</sequence>
<gene>
    <name evidence="2" type="ORF">SAY87_024280</name>
</gene>
<dbReference type="Proteomes" id="UP001345219">
    <property type="component" value="Chromosome 19"/>
</dbReference>